<dbReference type="InterPro" id="IPR005828">
    <property type="entry name" value="MFS_sugar_transport-like"/>
</dbReference>
<evidence type="ECO:0000256" key="2">
    <source>
        <dbReference type="ARBA" id="ARBA00022448"/>
    </source>
</evidence>
<feature type="domain" description="Major facilitator superfamily (MFS) profile" evidence="7">
    <location>
        <begin position="43"/>
        <end position="285"/>
    </location>
</feature>
<dbReference type="InterPro" id="IPR003663">
    <property type="entry name" value="Sugar/inositol_transpt"/>
</dbReference>
<dbReference type="InterPro" id="IPR005829">
    <property type="entry name" value="Sugar_transporter_CS"/>
</dbReference>
<feature type="transmembrane region" description="Helical" evidence="6">
    <location>
        <begin position="113"/>
        <end position="131"/>
    </location>
</feature>
<dbReference type="Pfam" id="PF00083">
    <property type="entry name" value="Sugar_tr"/>
    <property type="match status" value="1"/>
</dbReference>
<dbReference type="SUPFAM" id="SSF103473">
    <property type="entry name" value="MFS general substrate transporter"/>
    <property type="match status" value="1"/>
</dbReference>
<dbReference type="PANTHER" id="PTHR23503:SF8">
    <property type="entry name" value="FACILITATED GLUCOSE TRANSPORTER PROTEIN 1"/>
    <property type="match status" value="1"/>
</dbReference>
<dbReference type="PROSITE" id="PS00217">
    <property type="entry name" value="SUGAR_TRANSPORT_2"/>
    <property type="match status" value="1"/>
</dbReference>
<dbReference type="Gene3D" id="1.20.1250.20">
    <property type="entry name" value="MFS general substrate transporter like domains"/>
    <property type="match status" value="1"/>
</dbReference>
<organism evidence="8 9">
    <name type="scientific">Clytia hemisphaerica</name>
    <dbReference type="NCBI Taxonomy" id="252671"/>
    <lineage>
        <taxon>Eukaryota</taxon>
        <taxon>Metazoa</taxon>
        <taxon>Cnidaria</taxon>
        <taxon>Hydrozoa</taxon>
        <taxon>Hydroidolina</taxon>
        <taxon>Leptothecata</taxon>
        <taxon>Obeliida</taxon>
        <taxon>Clytiidae</taxon>
        <taxon>Clytia</taxon>
    </lineage>
</organism>
<name>A0A7M5V830_9CNID</name>
<dbReference type="InterPro" id="IPR045263">
    <property type="entry name" value="GLUT"/>
</dbReference>
<dbReference type="GO" id="GO:0015149">
    <property type="term" value="F:hexose transmembrane transporter activity"/>
    <property type="evidence" value="ECO:0007669"/>
    <property type="project" value="TreeGrafter"/>
</dbReference>
<evidence type="ECO:0000313" key="8">
    <source>
        <dbReference type="EnsemblMetazoa" id="CLYHEMP005268.1"/>
    </source>
</evidence>
<evidence type="ECO:0000256" key="4">
    <source>
        <dbReference type="ARBA" id="ARBA00022989"/>
    </source>
</evidence>
<keyword evidence="4 6" id="KW-1133">Transmembrane helix</keyword>
<feature type="transmembrane region" description="Helical" evidence="6">
    <location>
        <begin position="174"/>
        <end position="194"/>
    </location>
</feature>
<sequence length="285" mass="30450">MENSKSLEASYSSKTNSTVVLVEPSNSSTGNKGKLTFHLALGAIVCFAGSSLQFGYNLSVINAPQSVIEKHFENVKRFKEFLWPFAVAIFAVGGMGGAFIGPYIAKAIGRKRTLMLNNALAISGGIFLGVTKMADSVTILVIGRFLVGINAGVNTVVAPMYLSEIAPINLRGSLGTLNQFGIVSGLLLGNILGLGEILGNENGWPYLFAITGVIGVLQLCVLPFCSESPRYLLAIKKDEANAIINLQKLRGSDDVQAEIQEIKMDAEKEASQETVSIIETIFKNS</sequence>
<proteinExistence type="predicted"/>
<dbReference type="InterPro" id="IPR020846">
    <property type="entry name" value="MFS_dom"/>
</dbReference>
<protein>
    <recommendedName>
        <fullName evidence="7">Major facilitator superfamily (MFS) profile domain-containing protein</fullName>
    </recommendedName>
</protein>
<evidence type="ECO:0000256" key="5">
    <source>
        <dbReference type="ARBA" id="ARBA00023136"/>
    </source>
</evidence>
<evidence type="ECO:0000256" key="6">
    <source>
        <dbReference type="SAM" id="Phobius"/>
    </source>
</evidence>
<keyword evidence="3 6" id="KW-0812">Transmembrane</keyword>
<dbReference type="PANTHER" id="PTHR23503">
    <property type="entry name" value="SOLUTE CARRIER FAMILY 2"/>
    <property type="match status" value="1"/>
</dbReference>
<dbReference type="PRINTS" id="PR00171">
    <property type="entry name" value="SUGRTRNSPORT"/>
</dbReference>
<feature type="transmembrane region" description="Helical" evidence="6">
    <location>
        <begin position="35"/>
        <end position="56"/>
    </location>
</feature>
<accession>A0A7M5V830</accession>
<evidence type="ECO:0000256" key="1">
    <source>
        <dbReference type="ARBA" id="ARBA00004141"/>
    </source>
</evidence>
<keyword evidence="9" id="KW-1185">Reference proteome</keyword>
<keyword evidence="5 6" id="KW-0472">Membrane</keyword>
<dbReference type="GO" id="GO:0016020">
    <property type="term" value="C:membrane"/>
    <property type="evidence" value="ECO:0007669"/>
    <property type="project" value="UniProtKB-SubCell"/>
</dbReference>
<dbReference type="Proteomes" id="UP000594262">
    <property type="component" value="Unplaced"/>
</dbReference>
<dbReference type="AlphaFoldDB" id="A0A7M5V830"/>
<feature type="transmembrane region" description="Helical" evidence="6">
    <location>
        <begin position="137"/>
        <end position="162"/>
    </location>
</feature>
<comment type="subcellular location">
    <subcellularLocation>
        <location evidence="1">Membrane</location>
        <topology evidence="1">Multi-pass membrane protein</topology>
    </subcellularLocation>
</comment>
<evidence type="ECO:0000313" key="9">
    <source>
        <dbReference type="Proteomes" id="UP000594262"/>
    </source>
</evidence>
<dbReference type="PROSITE" id="PS50850">
    <property type="entry name" value="MFS"/>
    <property type="match status" value="1"/>
</dbReference>
<dbReference type="OrthoDB" id="5972344at2759"/>
<evidence type="ECO:0000259" key="7">
    <source>
        <dbReference type="PROSITE" id="PS50850"/>
    </source>
</evidence>
<reference evidence="8" key="1">
    <citation type="submission" date="2021-01" db="UniProtKB">
        <authorList>
            <consortium name="EnsemblMetazoa"/>
        </authorList>
    </citation>
    <scope>IDENTIFICATION</scope>
</reference>
<dbReference type="InterPro" id="IPR036259">
    <property type="entry name" value="MFS_trans_sf"/>
</dbReference>
<feature type="transmembrane region" description="Helical" evidence="6">
    <location>
        <begin position="206"/>
        <end position="226"/>
    </location>
</feature>
<evidence type="ECO:0000256" key="3">
    <source>
        <dbReference type="ARBA" id="ARBA00022692"/>
    </source>
</evidence>
<dbReference type="EnsemblMetazoa" id="CLYHEMT005268.1">
    <property type="protein sequence ID" value="CLYHEMP005268.1"/>
    <property type="gene ID" value="CLYHEMG005268"/>
</dbReference>
<feature type="transmembrane region" description="Helical" evidence="6">
    <location>
        <begin position="81"/>
        <end position="101"/>
    </location>
</feature>
<keyword evidence="2" id="KW-0813">Transport</keyword>